<dbReference type="EMBL" id="JAIOIU010000057">
    <property type="protein sequence ID" value="MBZ0159472.1"/>
    <property type="molecule type" value="Genomic_DNA"/>
</dbReference>
<proteinExistence type="predicted"/>
<evidence type="ECO:0000313" key="2">
    <source>
        <dbReference type="Proteomes" id="UP001197609"/>
    </source>
</evidence>
<dbReference type="Proteomes" id="UP001197609">
    <property type="component" value="Unassembled WGS sequence"/>
</dbReference>
<sequence length="274" mass="31447">MKDTLPLGAKKHYSFFVGSNFIADGERGSLFRLPGGHSLMSIDTTLGTLGLSVIVGLGSGMPVYLIKQNELLISTDDIWDMRYSGSALKIWRIAGGRKSVFVDLAIEPDVIIMREMNTSFNGKPFRIRKLRAPQRRSVKKIENQVKEYEEIYYELSKRIDGQPRVGGVYDGIDIDALVREPDRDRVKRRLEQDLYHRFCKEFTWDWVYYQWVLDGVLKHSSVFGKSEPEIVAPEFRALEHKIGNIKARYSQQFAALGDVVVEYNGIVFQENILF</sequence>
<accession>A0AAJ1AHB9</accession>
<evidence type="ECO:0000313" key="1">
    <source>
        <dbReference type="EMBL" id="MBZ0159472.1"/>
    </source>
</evidence>
<protein>
    <submittedName>
        <fullName evidence="1">Uncharacterized protein</fullName>
    </submittedName>
</protein>
<name>A0AAJ1AHB9_9BACT</name>
<gene>
    <name evidence="1" type="ORF">K8G79_04970</name>
</gene>
<organism evidence="1 2">
    <name type="scientific">Candidatus Methylomirabilis tolerans</name>
    <dbReference type="NCBI Taxonomy" id="3123416"/>
    <lineage>
        <taxon>Bacteria</taxon>
        <taxon>Candidatus Methylomirabilota</taxon>
        <taxon>Candidatus Methylomirabilia</taxon>
        <taxon>Candidatus Methylomirabilales</taxon>
        <taxon>Candidatus Methylomirabilaceae</taxon>
        <taxon>Candidatus Methylomirabilis</taxon>
    </lineage>
</organism>
<reference evidence="1 2" key="1">
    <citation type="journal article" date="2021" name="bioRxiv">
        <title>Unraveling nitrogen, sulfur and carbon metabolic pathways and microbial community transcriptional responses to substrate deprivation and toxicity stresses in a bioreactor mimicking anoxic brackish coastal sediment conditions.</title>
        <authorList>
            <person name="Martins P.D."/>
            <person name="Echeveste M.J."/>
            <person name="Arshad A."/>
            <person name="Kurth J."/>
            <person name="Ouboter H."/>
            <person name="Jetten M.S.M."/>
            <person name="Welte C.U."/>
        </authorList>
    </citation>
    <scope>NUCLEOTIDE SEQUENCE [LARGE SCALE GENOMIC DNA]</scope>
    <source>
        <strain evidence="1">MAG_38</strain>
    </source>
</reference>
<comment type="caution">
    <text evidence="1">The sequence shown here is derived from an EMBL/GenBank/DDBJ whole genome shotgun (WGS) entry which is preliminary data.</text>
</comment>
<dbReference type="AlphaFoldDB" id="A0AAJ1AHB9"/>